<evidence type="ECO:0000313" key="1">
    <source>
        <dbReference type="EMBL" id="OHT12561.1"/>
    </source>
</evidence>
<gene>
    <name evidence="1" type="ORF">TRFO_03562</name>
</gene>
<reference evidence="1" key="1">
    <citation type="submission" date="2016-10" db="EMBL/GenBank/DDBJ databases">
        <authorList>
            <person name="Benchimol M."/>
            <person name="Almeida L.G."/>
            <person name="Vasconcelos A.T."/>
            <person name="Perreira-Neves A."/>
            <person name="Rosa I.A."/>
            <person name="Tasca T."/>
            <person name="Bogo M.R."/>
            <person name="de Souza W."/>
        </authorList>
    </citation>
    <scope>NUCLEOTIDE SEQUENCE [LARGE SCALE GENOMIC DNA]</scope>
    <source>
        <strain evidence="1">K</strain>
    </source>
</reference>
<accession>A0A1J4KMM9</accession>
<dbReference type="AlphaFoldDB" id="A0A1J4KMM9"/>
<comment type="caution">
    <text evidence="1">The sequence shown here is derived from an EMBL/GenBank/DDBJ whole genome shotgun (WGS) entry which is preliminary data.</text>
</comment>
<dbReference type="GeneID" id="94826080"/>
<protein>
    <submittedName>
        <fullName evidence="1">Uncharacterized protein</fullName>
    </submittedName>
</protein>
<proteinExistence type="predicted"/>
<dbReference type="EMBL" id="MLAK01000560">
    <property type="protein sequence ID" value="OHT12561.1"/>
    <property type="molecule type" value="Genomic_DNA"/>
</dbReference>
<evidence type="ECO:0000313" key="2">
    <source>
        <dbReference type="Proteomes" id="UP000179807"/>
    </source>
</evidence>
<keyword evidence="2" id="KW-1185">Reference proteome</keyword>
<organism evidence="1 2">
    <name type="scientific">Tritrichomonas foetus</name>
    <dbReference type="NCBI Taxonomy" id="1144522"/>
    <lineage>
        <taxon>Eukaryota</taxon>
        <taxon>Metamonada</taxon>
        <taxon>Parabasalia</taxon>
        <taxon>Tritrichomonadida</taxon>
        <taxon>Tritrichomonadidae</taxon>
        <taxon>Tritrichomonas</taxon>
    </lineage>
</organism>
<sequence>MYVIVFSIYFYRSIKKMQGINLEEEPILTFKELERVAENLSYAQSKLSLLPPEASINANLISSNNKLNASLMLDQGFYKCRIIVKTSEAEEELTFNIESYPIPEFHSILSIICPLIPKIKFLSTHPQFVTSKITKDIIQDLRMCEEILTIRRHLTNVEVYPDWNSAFGEENPMKQNLFISVFPFRDALYVTVYHVKETDDPVCELHKSAEPFSFASKSVIRINGKNYLVLHSIVAKQSQQSLAQTLRWIRDSIDELETLTALKPNKLTDEQQQEQEQE</sequence>
<dbReference type="Proteomes" id="UP000179807">
    <property type="component" value="Unassembled WGS sequence"/>
</dbReference>
<dbReference type="RefSeq" id="XP_068365697.1">
    <property type="nucleotide sequence ID" value="XM_068491376.1"/>
</dbReference>
<name>A0A1J4KMM9_9EUKA</name>
<dbReference type="OrthoDB" id="10264055at2759"/>
<dbReference type="VEuPathDB" id="TrichDB:TRFO_03562"/>